<comment type="caution">
    <text evidence="2">The sequence shown here is derived from an EMBL/GenBank/DDBJ whole genome shotgun (WGS) entry which is preliminary data.</text>
</comment>
<evidence type="ECO:0000313" key="2">
    <source>
        <dbReference type="EMBL" id="RXW14660.1"/>
    </source>
</evidence>
<feature type="region of interest" description="Disordered" evidence="1">
    <location>
        <begin position="1"/>
        <end position="35"/>
    </location>
</feature>
<organism evidence="2 3">
    <name type="scientific">Candolleomyces aberdarensis</name>
    <dbReference type="NCBI Taxonomy" id="2316362"/>
    <lineage>
        <taxon>Eukaryota</taxon>
        <taxon>Fungi</taxon>
        <taxon>Dikarya</taxon>
        <taxon>Basidiomycota</taxon>
        <taxon>Agaricomycotina</taxon>
        <taxon>Agaricomycetes</taxon>
        <taxon>Agaricomycetidae</taxon>
        <taxon>Agaricales</taxon>
        <taxon>Agaricineae</taxon>
        <taxon>Psathyrellaceae</taxon>
        <taxon>Candolleomyces</taxon>
    </lineage>
</organism>
<evidence type="ECO:0000313" key="3">
    <source>
        <dbReference type="Proteomes" id="UP000290288"/>
    </source>
</evidence>
<feature type="compositionally biased region" description="Basic and acidic residues" evidence="1">
    <location>
        <begin position="12"/>
        <end position="22"/>
    </location>
</feature>
<evidence type="ECO:0000256" key="1">
    <source>
        <dbReference type="SAM" id="MobiDB-lite"/>
    </source>
</evidence>
<dbReference type="Proteomes" id="UP000290288">
    <property type="component" value="Unassembled WGS sequence"/>
</dbReference>
<accession>A0A4Q2D5H6</accession>
<sequence length="225" mass="26442">MGRRAKYYSQEEAQKAHQDQRLQRSLKPGAKEVRREQNARAYAKRKIFKAVQALSEAEISEYDYKHIYMHHFATEEGPLALPDFTLTDTDFRNMAGHPPYPAHIVNFPSFEKDWPIISAAFHGYAARNYMLEQKRWIDEAASCDWASLGSKLMNQYHNVMADWEQFRIEVREHGKDPTSLPTELIAFQNQLWTSRRLMWLKADLENSKEGKNMLFAAMRSRDIHF</sequence>
<name>A0A4Q2D5H6_9AGAR</name>
<gene>
    <name evidence="2" type="ORF">EST38_g11193</name>
</gene>
<dbReference type="OrthoDB" id="3024047at2759"/>
<dbReference type="AlphaFoldDB" id="A0A4Q2D5H6"/>
<protein>
    <submittedName>
        <fullName evidence="2">Uncharacterized protein</fullName>
    </submittedName>
</protein>
<reference evidence="2 3" key="1">
    <citation type="submission" date="2019-01" db="EMBL/GenBank/DDBJ databases">
        <title>Draft genome sequence of Psathyrella aberdarensis IHI B618.</title>
        <authorList>
            <person name="Buettner E."/>
            <person name="Kellner H."/>
        </authorList>
    </citation>
    <scope>NUCLEOTIDE SEQUENCE [LARGE SCALE GENOMIC DNA]</scope>
    <source>
        <strain evidence="2 3">IHI B618</strain>
    </source>
</reference>
<proteinExistence type="predicted"/>
<dbReference type="EMBL" id="SDEE01000666">
    <property type="protein sequence ID" value="RXW14660.1"/>
    <property type="molecule type" value="Genomic_DNA"/>
</dbReference>
<keyword evidence="3" id="KW-1185">Reference proteome</keyword>